<evidence type="ECO:0000313" key="3">
    <source>
        <dbReference type="Proteomes" id="UP000011922"/>
    </source>
</evidence>
<dbReference type="Proteomes" id="UP000011922">
    <property type="component" value="Unassembled WGS sequence"/>
</dbReference>
<dbReference type="InterPro" id="IPR027417">
    <property type="entry name" value="P-loop_NTPase"/>
</dbReference>
<accession>M5PSN4</accession>
<proteinExistence type="predicted"/>
<dbReference type="GO" id="GO:0005886">
    <property type="term" value="C:plasma membrane"/>
    <property type="evidence" value="ECO:0007669"/>
    <property type="project" value="TreeGrafter"/>
</dbReference>
<dbReference type="PANTHER" id="PTHR32309">
    <property type="entry name" value="TYROSINE-PROTEIN KINASE"/>
    <property type="match status" value="1"/>
</dbReference>
<evidence type="ECO:0000313" key="2">
    <source>
        <dbReference type="EMBL" id="EMG37129.1"/>
    </source>
</evidence>
<dbReference type="PANTHER" id="PTHR32309:SF13">
    <property type="entry name" value="FERRIC ENTEROBACTIN TRANSPORT PROTEIN FEPE"/>
    <property type="match status" value="1"/>
</dbReference>
<dbReference type="InterPro" id="IPR050445">
    <property type="entry name" value="Bact_polysacc_biosynth/exp"/>
</dbReference>
<dbReference type="AlphaFoldDB" id="M5PSN4"/>
<protein>
    <submittedName>
        <fullName evidence="2">CobQ/CobB/MinD/ParA nucleotide binding domain-containing protein</fullName>
    </submittedName>
</protein>
<dbReference type="RefSeq" id="WP_005986656.1">
    <property type="nucleotide sequence ID" value="NZ_AOSV01000020.1"/>
</dbReference>
<gene>
    <name evidence="2" type="ORF">PCS_01964</name>
</gene>
<reference evidence="2 3" key="1">
    <citation type="journal article" date="2013" name="Genome Announc.">
        <title>Draft Genome Sequence for Desulfovibrio africanus Strain PCS.</title>
        <authorList>
            <person name="Brown S.D."/>
            <person name="Utturkar S.M."/>
            <person name="Arkin A.P."/>
            <person name="Deutschbauer A.M."/>
            <person name="Elias D.A."/>
            <person name="Hazen T.C."/>
            <person name="Chakraborty R."/>
        </authorList>
    </citation>
    <scope>NUCLEOTIDE SEQUENCE [LARGE SCALE GENOMIC DNA]</scope>
    <source>
        <strain evidence="2 3">PCS</strain>
    </source>
</reference>
<feature type="region of interest" description="Disordered" evidence="1">
    <location>
        <begin position="104"/>
        <end position="127"/>
    </location>
</feature>
<organism evidence="2 3">
    <name type="scientific">Desulfocurvibacter africanus PCS</name>
    <dbReference type="NCBI Taxonomy" id="1262666"/>
    <lineage>
        <taxon>Bacteria</taxon>
        <taxon>Pseudomonadati</taxon>
        <taxon>Thermodesulfobacteriota</taxon>
        <taxon>Desulfovibrionia</taxon>
        <taxon>Desulfovibrionales</taxon>
        <taxon>Desulfovibrionaceae</taxon>
        <taxon>Desulfocurvibacter</taxon>
    </lineage>
</organism>
<dbReference type="EMBL" id="AOSV01000020">
    <property type="protein sequence ID" value="EMG37129.1"/>
    <property type="molecule type" value="Genomic_DNA"/>
</dbReference>
<dbReference type="Gene3D" id="3.40.50.300">
    <property type="entry name" value="P-loop containing nucleotide triphosphate hydrolases"/>
    <property type="match status" value="1"/>
</dbReference>
<dbReference type="GO" id="GO:0004713">
    <property type="term" value="F:protein tyrosine kinase activity"/>
    <property type="evidence" value="ECO:0007669"/>
    <property type="project" value="TreeGrafter"/>
</dbReference>
<dbReference type="PATRIC" id="fig|1262666.3.peg.1992"/>
<evidence type="ECO:0000256" key="1">
    <source>
        <dbReference type="SAM" id="MobiDB-lite"/>
    </source>
</evidence>
<comment type="caution">
    <text evidence="2">The sequence shown here is derived from an EMBL/GenBank/DDBJ whole genome shotgun (WGS) entry which is preliminary data.</text>
</comment>
<sequence>MTRIYDALERSEKTAQEGRPALTGPSRQNLKLGRLSESLKETLLGLHQNITTLLPGKGGHVVQFVSALPSEGSTELCREFAKVTTLVLGRKVLLLDSDHERSAQADHFDIRPEKSVDSEGGNGAGDGKGELAPASFFRIADTSLYVTKVKGRGRPHQLMHNQGKAKDFFDSVRSTFDLVLVDSPAAAESPAGLSLSGLSDGVVLVVEAGRTRWQVADTVANRIRATGGNILGVLLNKRDYPIPQFIYERI</sequence>
<dbReference type="SUPFAM" id="SSF52540">
    <property type="entry name" value="P-loop containing nucleoside triphosphate hydrolases"/>
    <property type="match status" value="1"/>
</dbReference>
<name>M5PSN4_DESAF</name>
<dbReference type="OrthoDB" id="9812433at2"/>
<feature type="compositionally biased region" description="Basic and acidic residues" evidence="1">
    <location>
        <begin position="104"/>
        <end position="117"/>
    </location>
</feature>